<sequence length="201" mass="22195">MSLAVRLDTDGGEPMVADLAVDPAPDPRELARRFSAGDDTALEELYRDVSALIHTLALRALRNAADAEDVTQATFVSAWRGRDGFDPDRGDLRGWIVGIAKRRIADALDARSRESRRLAAVKDVAEPAVSDREADAVEIAYDIEALGDPRRTIVSLAFYEGATHQQISERLDMPLGTVKSHLRRSLMTLRERWEVNDAQAS</sequence>
<dbReference type="InterPro" id="IPR007627">
    <property type="entry name" value="RNA_pol_sigma70_r2"/>
</dbReference>
<reference evidence="8" key="1">
    <citation type="submission" date="2023-06" db="EMBL/GenBank/DDBJ databases">
        <title>SYSU T00b26.</title>
        <authorList>
            <person name="Gao L."/>
            <person name="Fang B.-Z."/>
            <person name="Li W.-J."/>
        </authorList>
    </citation>
    <scope>NUCLEOTIDE SEQUENCE</scope>
    <source>
        <strain evidence="8">SYSU T00b26</strain>
    </source>
</reference>
<dbReference type="InterPro" id="IPR014284">
    <property type="entry name" value="RNA_pol_sigma-70_dom"/>
</dbReference>
<evidence type="ECO:0000313" key="9">
    <source>
        <dbReference type="Proteomes" id="UP001172738"/>
    </source>
</evidence>
<dbReference type="SUPFAM" id="SSF88659">
    <property type="entry name" value="Sigma3 and sigma4 domains of RNA polymerase sigma factors"/>
    <property type="match status" value="1"/>
</dbReference>
<evidence type="ECO:0000256" key="4">
    <source>
        <dbReference type="ARBA" id="ARBA00023125"/>
    </source>
</evidence>
<dbReference type="Gene3D" id="1.10.1740.10">
    <property type="match status" value="1"/>
</dbReference>
<keyword evidence="4" id="KW-0238">DNA-binding</keyword>
<name>A0ABT8FX25_9MICO</name>
<keyword evidence="2" id="KW-0805">Transcription regulation</keyword>
<evidence type="ECO:0000256" key="2">
    <source>
        <dbReference type="ARBA" id="ARBA00023015"/>
    </source>
</evidence>
<evidence type="ECO:0000256" key="3">
    <source>
        <dbReference type="ARBA" id="ARBA00023082"/>
    </source>
</evidence>
<feature type="domain" description="RNA polymerase sigma-70 region 4" evidence="7">
    <location>
        <begin position="146"/>
        <end position="191"/>
    </location>
</feature>
<dbReference type="Proteomes" id="UP001172738">
    <property type="component" value="Unassembled WGS sequence"/>
</dbReference>
<proteinExistence type="inferred from homology"/>
<dbReference type="Gene3D" id="1.10.10.10">
    <property type="entry name" value="Winged helix-like DNA-binding domain superfamily/Winged helix DNA-binding domain"/>
    <property type="match status" value="1"/>
</dbReference>
<dbReference type="Pfam" id="PF04545">
    <property type="entry name" value="Sigma70_r4"/>
    <property type="match status" value="1"/>
</dbReference>
<protein>
    <submittedName>
        <fullName evidence="8">Sigma-70 family RNA polymerase sigma factor</fullName>
    </submittedName>
</protein>
<dbReference type="Pfam" id="PF04542">
    <property type="entry name" value="Sigma70_r2"/>
    <property type="match status" value="1"/>
</dbReference>
<organism evidence="8 9">
    <name type="scientific">Demequina zhanjiangensis</name>
    <dbReference type="NCBI Taxonomy" id="3051659"/>
    <lineage>
        <taxon>Bacteria</taxon>
        <taxon>Bacillati</taxon>
        <taxon>Actinomycetota</taxon>
        <taxon>Actinomycetes</taxon>
        <taxon>Micrococcales</taxon>
        <taxon>Demequinaceae</taxon>
        <taxon>Demequina</taxon>
    </lineage>
</organism>
<dbReference type="RefSeq" id="WP_301124937.1">
    <property type="nucleotide sequence ID" value="NZ_JAUHPV010000001.1"/>
</dbReference>
<evidence type="ECO:0000259" key="7">
    <source>
        <dbReference type="Pfam" id="PF04545"/>
    </source>
</evidence>
<dbReference type="PANTHER" id="PTHR43133:SF62">
    <property type="entry name" value="RNA POLYMERASE SIGMA FACTOR SIGZ"/>
    <property type="match status" value="1"/>
</dbReference>
<keyword evidence="3" id="KW-0731">Sigma factor</keyword>
<gene>
    <name evidence="8" type="ORF">QQX04_00010</name>
</gene>
<dbReference type="SUPFAM" id="SSF88946">
    <property type="entry name" value="Sigma2 domain of RNA polymerase sigma factors"/>
    <property type="match status" value="1"/>
</dbReference>
<evidence type="ECO:0000256" key="5">
    <source>
        <dbReference type="ARBA" id="ARBA00023163"/>
    </source>
</evidence>
<dbReference type="InterPro" id="IPR007630">
    <property type="entry name" value="RNA_pol_sigma70_r4"/>
</dbReference>
<evidence type="ECO:0000256" key="1">
    <source>
        <dbReference type="ARBA" id="ARBA00010641"/>
    </source>
</evidence>
<dbReference type="InterPro" id="IPR036388">
    <property type="entry name" value="WH-like_DNA-bd_sf"/>
</dbReference>
<keyword evidence="9" id="KW-1185">Reference proteome</keyword>
<evidence type="ECO:0000259" key="6">
    <source>
        <dbReference type="Pfam" id="PF04542"/>
    </source>
</evidence>
<dbReference type="InterPro" id="IPR013324">
    <property type="entry name" value="RNA_pol_sigma_r3/r4-like"/>
</dbReference>
<comment type="caution">
    <text evidence="8">The sequence shown here is derived from an EMBL/GenBank/DDBJ whole genome shotgun (WGS) entry which is preliminary data.</text>
</comment>
<dbReference type="EMBL" id="JAUHPV010000001">
    <property type="protein sequence ID" value="MDN4471372.1"/>
    <property type="molecule type" value="Genomic_DNA"/>
</dbReference>
<dbReference type="InterPro" id="IPR013325">
    <property type="entry name" value="RNA_pol_sigma_r2"/>
</dbReference>
<comment type="similarity">
    <text evidence="1">Belongs to the sigma-70 factor family. ECF subfamily.</text>
</comment>
<keyword evidence="5" id="KW-0804">Transcription</keyword>
<accession>A0ABT8FX25</accession>
<feature type="domain" description="RNA polymerase sigma-70 region 2" evidence="6">
    <location>
        <begin position="45"/>
        <end position="113"/>
    </location>
</feature>
<dbReference type="NCBIfam" id="TIGR02937">
    <property type="entry name" value="sigma70-ECF"/>
    <property type="match status" value="1"/>
</dbReference>
<evidence type="ECO:0000313" key="8">
    <source>
        <dbReference type="EMBL" id="MDN4471372.1"/>
    </source>
</evidence>
<dbReference type="InterPro" id="IPR039425">
    <property type="entry name" value="RNA_pol_sigma-70-like"/>
</dbReference>
<dbReference type="PANTHER" id="PTHR43133">
    <property type="entry name" value="RNA POLYMERASE ECF-TYPE SIGMA FACTO"/>
    <property type="match status" value="1"/>
</dbReference>